<feature type="region of interest" description="Disordered" evidence="1">
    <location>
        <begin position="299"/>
        <end position="320"/>
    </location>
</feature>
<evidence type="ECO:0000259" key="2">
    <source>
        <dbReference type="Pfam" id="PF04480"/>
    </source>
</evidence>
<name>A0ABS2MDI7_9ACTN</name>
<accession>A0ABS2MDI7</accession>
<dbReference type="Pfam" id="PF04480">
    <property type="entry name" value="DUF559"/>
    <property type="match status" value="1"/>
</dbReference>
<dbReference type="Gene3D" id="3.40.960.10">
    <property type="entry name" value="VSR Endonuclease"/>
    <property type="match status" value="1"/>
</dbReference>
<evidence type="ECO:0000256" key="1">
    <source>
        <dbReference type="SAM" id="MobiDB-lite"/>
    </source>
</evidence>
<proteinExistence type="predicted"/>
<dbReference type="EMBL" id="JAFBBZ010000001">
    <property type="protein sequence ID" value="MBM7509257.1"/>
    <property type="molecule type" value="Genomic_DNA"/>
</dbReference>
<reference evidence="3 4" key="1">
    <citation type="submission" date="2021-01" db="EMBL/GenBank/DDBJ databases">
        <title>Sequencing the genomes of 1000 actinobacteria strains.</title>
        <authorList>
            <person name="Klenk H.-P."/>
        </authorList>
    </citation>
    <scope>NUCLEOTIDE SEQUENCE [LARGE SCALE GENOMIC DNA]</scope>
    <source>
        <strain evidence="3 4">DSM 18239</strain>
    </source>
</reference>
<keyword evidence="4" id="KW-1185">Reference proteome</keyword>
<evidence type="ECO:0000313" key="3">
    <source>
        <dbReference type="EMBL" id="MBM7509257.1"/>
    </source>
</evidence>
<evidence type="ECO:0000313" key="4">
    <source>
        <dbReference type="Proteomes" id="UP000732378"/>
    </source>
</evidence>
<dbReference type="Proteomes" id="UP000732378">
    <property type="component" value="Unassembled WGS sequence"/>
</dbReference>
<gene>
    <name evidence="3" type="ORF">JOE61_003071</name>
</gene>
<sequence length="320" mass="35191">MDVCPPTLLEPTTLARAEGLGWTRRRLQRAVDDGRVRRVLRGVYVDAGVPDSIDLRTAAAGLVLPPTMVVCDRSAAWLHGVDHWEPSALDVPPDLEVVARSGTRTRLSGTHGALRTLTADDVMELVGVAVTTPLRTAADLACLRGRLGAAAVLDQFARAHGVTPEELRGITARFAGRRGVTQLRELGPDACGLLESPGESWVRRLMMDHQLPSPTPQVVVQLPEGQFRLDLAYPRLRIAVEYDGEGHHSSPEDRERDRLRREALARAGWIVVVVRKDQLSGPGLDQWIRQLRAAVAERVGPTTRRHARGEGSRRFTRVQS</sequence>
<protein>
    <submittedName>
        <fullName evidence="3">Very-short-patch-repair endonuclease</fullName>
    </submittedName>
</protein>
<organism evidence="3 4">
    <name type="scientific">Nocardioides salarius</name>
    <dbReference type="NCBI Taxonomy" id="374513"/>
    <lineage>
        <taxon>Bacteria</taxon>
        <taxon>Bacillati</taxon>
        <taxon>Actinomycetota</taxon>
        <taxon>Actinomycetes</taxon>
        <taxon>Propionibacteriales</taxon>
        <taxon>Nocardioidaceae</taxon>
        <taxon>Nocardioides</taxon>
    </lineage>
</organism>
<keyword evidence="3" id="KW-0378">Hydrolase</keyword>
<keyword evidence="3" id="KW-0255">Endonuclease</keyword>
<dbReference type="SUPFAM" id="SSF52980">
    <property type="entry name" value="Restriction endonuclease-like"/>
    <property type="match status" value="1"/>
</dbReference>
<dbReference type="InterPro" id="IPR011335">
    <property type="entry name" value="Restrct_endonuc-II-like"/>
</dbReference>
<keyword evidence="3" id="KW-0540">Nuclease</keyword>
<feature type="domain" description="DUF559" evidence="2">
    <location>
        <begin position="221"/>
        <end position="279"/>
    </location>
</feature>
<comment type="caution">
    <text evidence="3">The sequence shown here is derived from an EMBL/GenBank/DDBJ whole genome shotgun (WGS) entry which is preliminary data.</text>
</comment>
<dbReference type="GO" id="GO:0004519">
    <property type="term" value="F:endonuclease activity"/>
    <property type="evidence" value="ECO:0007669"/>
    <property type="project" value="UniProtKB-KW"/>
</dbReference>
<dbReference type="RefSeq" id="WP_193667038.1">
    <property type="nucleotide sequence ID" value="NZ_JACDTV010000001.1"/>
</dbReference>
<dbReference type="InterPro" id="IPR007569">
    <property type="entry name" value="DUF559"/>
</dbReference>